<name>A0A834N0B4_VESGE</name>
<feature type="region of interest" description="Disordered" evidence="1">
    <location>
        <begin position="52"/>
        <end position="74"/>
    </location>
</feature>
<proteinExistence type="predicted"/>
<protein>
    <submittedName>
        <fullName evidence="2">Uncharacterized protein</fullName>
    </submittedName>
</protein>
<dbReference type="EMBL" id="JACSDZ010000011">
    <property type="protein sequence ID" value="KAF7392025.1"/>
    <property type="molecule type" value="Genomic_DNA"/>
</dbReference>
<dbReference type="Proteomes" id="UP000617340">
    <property type="component" value="Unassembled WGS sequence"/>
</dbReference>
<evidence type="ECO:0000313" key="2">
    <source>
        <dbReference type="EMBL" id="KAF7392025.1"/>
    </source>
</evidence>
<keyword evidence="3" id="KW-1185">Reference proteome</keyword>
<dbReference type="AlphaFoldDB" id="A0A834N0B4"/>
<accession>A0A834N0B4</accession>
<organism evidence="2 3">
    <name type="scientific">Vespula germanica</name>
    <name type="common">German yellow jacket</name>
    <name type="synonym">Paravespula germanica</name>
    <dbReference type="NCBI Taxonomy" id="30212"/>
    <lineage>
        <taxon>Eukaryota</taxon>
        <taxon>Metazoa</taxon>
        <taxon>Ecdysozoa</taxon>
        <taxon>Arthropoda</taxon>
        <taxon>Hexapoda</taxon>
        <taxon>Insecta</taxon>
        <taxon>Pterygota</taxon>
        <taxon>Neoptera</taxon>
        <taxon>Endopterygota</taxon>
        <taxon>Hymenoptera</taxon>
        <taxon>Apocrita</taxon>
        <taxon>Aculeata</taxon>
        <taxon>Vespoidea</taxon>
        <taxon>Vespidae</taxon>
        <taxon>Vespinae</taxon>
        <taxon>Vespula</taxon>
    </lineage>
</organism>
<evidence type="ECO:0000256" key="1">
    <source>
        <dbReference type="SAM" id="MobiDB-lite"/>
    </source>
</evidence>
<gene>
    <name evidence="2" type="ORF">HZH68_011568</name>
</gene>
<reference evidence="2" key="1">
    <citation type="journal article" date="2020" name="G3 (Bethesda)">
        <title>High-Quality Assemblies for Three Invasive Social Wasps from the &lt;i&gt;Vespula&lt;/i&gt; Genus.</title>
        <authorList>
            <person name="Harrop T.W.R."/>
            <person name="Guhlin J."/>
            <person name="McLaughlin G.M."/>
            <person name="Permina E."/>
            <person name="Stockwell P."/>
            <person name="Gilligan J."/>
            <person name="Le Lec M.F."/>
            <person name="Gruber M.A.M."/>
            <person name="Quinn O."/>
            <person name="Lovegrove M."/>
            <person name="Duncan E.J."/>
            <person name="Remnant E.J."/>
            <person name="Van Eeckhoven J."/>
            <person name="Graham B."/>
            <person name="Knapp R.A."/>
            <person name="Langford K.W."/>
            <person name="Kronenberg Z."/>
            <person name="Press M.O."/>
            <person name="Eacker S.M."/>
            <person name="Wilson-Rankin E.E."/>
            <person name="Purcell J."/>
            <person name="Lester P.J."/>
            <person name="Dearden P.K."/>
        </authorList>
    </citation>
    <scope>NUCLEOTIDE SEQUENCE</scope>
    <source>
        <strain evidence="2">Linc-1</strain>
    </source>
</reference>
<comment type="caution">
    <text evidence="2">The sequence shown here is derived from an EMBL/GenBank/DDBJ whole genome shotgun (WGS) entry which is preliminary data.</text>
</comment>
<evidence type="ECO:0000313" key="3">
    <source>
        <dbReference type="Proteomes" id="UP000617340"/>
    </source>
</evidence>
<sequence>MIQEDAIKTFEKAPQEKALDTVFFRALKAQSFAVLQTAIRNIFTSIRTLDGFGGRGGDGGGSSGGGGGGGGGGG</sequence>